<evidence type="ECO:0000256" key="3">
    <source>
        <dbReference type="ARBA" id="ARBA00022679"/>
    </source>
</evidence>
<dbReference type="PANTHER" id="PTHR43191">
    <property type="entry name" value="RRNA METHYLTRANSFERASE 3"/>
    <property type="match status" value="1"/>
</dbReference>
<dbReference type="Pfam" id="PF22435">
    <property type="entry name" value="MRM3-like_sub_bind"/>
    <property type="match status" value="1"/>
</dbReference>
<proteinExistence type="inferred from homology"/>
<evidence type="ECO:0000313" key="6">
    <source>
        <dbReference type="Proteomes" id="UP000178417"/>
    </source>
</evidence>
<accession>A0A1F4SP11</accession>
<dbReference type="EMBL" id="MEUB01000031">
    <property type="protein sequence ID" value="OGC22165.1"/>
    <property type="molecule type" value="Genomic_DNA"/>
</dbReference>
<dbReference type="CDD" id="cd18095">
    <property type="entry name" value="SpoU-like_rRNA-MTase"/>
    <property type="match status" value="1"/>
</dbReference>
<dbReference type="InterPro" id="IPR051259">
    <property type="entry name" value="rRNA_Methyltransferase"/>
</dbReference>
<dbReference type="InterPro" id="IPR001537">
    <property type="entry name" value="SpoU_MeTrfase"/>
</dbReference>
<dbReference type="Pfam" id="PF00588">
    <property type="entry name" value="SpoU_methylase"/>
    <property type="match status" value="1"/>
</dbReference>
<dbReference type="AlphaFoldDB" id="A0A1F4SP11"/>
<dbReference type="Proteomes" id="UP000178417">
    <property type="component" value="Unassembled WGS sequence"/>
</dbReference>
<reference evidence="5 6" key="1">
    <citation type="journal article" date="2016" name="Nat. Commun.">
        <title>Thousands of microbial genomes shed light on interconnected biogeochemical processes in an aquifer system.</title>
        <authorList>
            <person name="Anantharaman K."/>
            <person name="Brown C.T."/>
            <person name="Hug L.A."/>
            <person name="Sharon I."/>
            <person name="Castelle C.J."/>
            <person name="Probst A.J."/>
            <person name="Thomas B.C."/>
            <person name="Singh A."/>
            <person name="Wilkins M.J."/>
            <person name="Karaoz U."/>
            <person name="Brodie E.L."/>
            <person name="Williams K.H."/>
            <person name="Hubbard S.S."/>
            <person name="Banfield J.F."/>
        </authorList>
    </citation>
    <scope>NUCLEOTIDE SEQUENCE [LARGE SCALE GENOMIC DNA]</scope>
</reference>
<dbReference type="GO" id="GO:0008173">
    <property type="term" value="F:RNA methyltransferase activity"/>
    <property type="evidence" value="ECO:0007669"/>
    <property type="project" value="InterPro"/>
</dbReference>
<dbReference type="GO" id="GO:0003723">
    <property type="term" value="F:RNA binding"/>
    <property type="evidence" value="ECO:0007669"/>
    <property type="project" value="InterPro"/>
</dbReference>
<evidence type="ECO:0000256" key="1">
    <source>
        <dbReference type="ARBA" id="ARBA00007228"/>
    </source>
</evidence>
<keyword evidence="2" id="KW-0489">Methyltransferase</keyword>
<dbReference type="GO" id="GO:0005737">
    <property type="term" value="C:cytoplasm"/>
    <property type="evidence" value="ECO:0007669"/>
    <property type="project" value="UniProtKB-ARBA"/>
</dbReference>
<dbReference type="Gene3D" id="3.30.1330.30">
    <property type="match status" value="1"/>
</dbReference>
<dbReference type="InterPro" id="IPR029028">
    <property type="entry name" value="Alpha/beta_knot_MTases"/>
</dbReference>
<comment type="similarity">
    <text evidence="1">Belongs to the class IV-like SAM-binding methyltransferase superfamily. RNA methyltransferase TrmH family.</text>
</comment>
<dbReference type="STRING" id="1802579.A2310_04935"/>
<evidence type="ECO:0000259" key="4">
    <source>
        <dbReference type="SMART" id="SM00967"/>
    </source>
</evidence>
<dbReference type="Gene3D" id="3.40.1280.10">
    <property type="match status" value="1"/>
</dbReference>
<dbReference type="GO" id="GO:0032259">
    <property type="term" value="P:methylation"/>
    <property type="evidence" value="ECO:0007669"/>
    <property type="project" value="UniProtKB-KW"/>
</dbReference>
<comment type="caution">
    <text evidence="5">The sequence shown here is derived from an EMBL/GenBank/DDBJ whole genome shotgun (WGS) entry which is preliminary data.</text>
</comment>
<feature type="domain" description="RNA 2-O ribose methyltransferase substrate binding" evidence="4">
    <location>
        <begin position="27"/>
        <end position="95"/>
    </location>
</feature>
<organism evidence="5 6">
    <name type="scientific">candidate division WOR-1 bacterium RIFOXYB2_FULL_37_13</name>
    <dbReference type="NCBI Taxonomy" id="1802579"/>
    <lineage>
        <taxon>Bacteria</taxon>
        <taxon>Bacillati</taxon>
        <taxon>Saganbacteria</taxon>
    </lineage>
</organism>
<dbReference type="SUPFAM" id="SSF75217">
    <property type="entry name" value="alpha/beta knot"/>
    <property type="match status" value="1"/>
</dbReference>
<gene>
    <name evidence="5" type="ORF">A2310_04935</name>
</gene>
<dbReference type="PANTHER" id="PTHR43191:SF2">
    <property type="entry name" value="RRNA METHYLTRANSFERASE 3, MITOCHONDRIAL"/>
    <property type="match status" value="1"/>
</dbReference>
<dbReference type="SUPFAM" id="SSF55315">
    <property type="entry name" value="L30e-like"/>
    <property type="match status" value="1"/>
</dbReference>
<name>A0A1F4SP11_UNCSA</name>
<dbReference type="InterPro" id="IPR029026">
    <property type="entry name" value="tRNA_m1G_MTases_N"/>
</dbReference>
<evidence type="ECO:0000256" key="2">
    <source>
        <dbReference type="ARBA" id="ARBA00022603"/>
    </source>
</evidence>
<dbReference type="InterPro" id="IPR053888">
    <property type="entry name" value="MRM3-like_sub_bind"/>
</dbReference>
<dbReference type="GO" id="GO:0006396">
    <property type="term" value="P:RNA processing"/>
    <property type="evidence" value="ECO:0007669"/>
    <property type="project" value="InterPro"/>
</dbReference>
<sequence>MKLNPRAKLAFDLIAQKKLRQETLLFVAEGEKLVLEALTFGKIKFILFSKESPIVLSAQKKGIENFRISQKEMDKISSVETSQGILAVCKNPSYDFDSIFNPVQSSVSLILFPVEIQDPGNLGTMIRTVDAVNGSGMIISRGTVEPYNPKVVRSTMGSIFRVPIVEIKEISSFLKKLKDKGINIVGTDLNTEKTHWEVDFKKPTVLLIGNESSGLSSEALELCDETIKIPIPGKAESLNAAMAASIILYEAVRQRNC</sequence>
<evidence type="ECO:0000313" key="5">
    <source>
        <dbReference type="EMBL" id="OGC22165.1"/>
    </source>
</evidence>
<dbReference type="InterPro" id="IPR013123">
    <property type="entry name" value="SpoU_subst-bd"/>
</dbReference>
<keyword evidence="3" id="KW-0808">Transferase</keyword>
<dbReference type="SMART" id="SM00967">
    <property type="entry name" value="SpoU_sub_bind"/>
    <property type="match status" value="1"/>
</dbReference>
<protein>
    <recommendedName>
        <fullName evidence="4">RNA 2-O ribose methyltransferase substrate binding domain-containing protein</fullName>
    </recommendedName>
</protein>
<dbReference type="InterPro" id="IPR029064">
    <property type="entry name" value="Ribosomal_eL30-like_sf"/>
</dbReference>